<dbReference type="AlphaFoldDB" id="A0A4Y2UPQ2"/>
<reference evidence="1 2" key="1">
    <citation type="journal article" date="2019" name="Sci. Rep.">
        <title>Orb-weaving spider Araneus ventricosus genome elucidates the spidroin gene catalogue.</title>
        <authorList>
            <person name="Kono N."/>
            <person name="Nakamura H."/>
            <person name="Ohtoshi R."/>
            <person name="Moran D.A.P."/>
            <person name="Shinohara A."/>
            <person name="Yoshida Y."/>
            <person name="Fujiwara M."/>
            <person name="Mori M."/>
            <person name="Tomita M."/>
            <person name="Arakawa K."/>
        </authorList>
    </citation>
    <scope>NUCLEOTIDE SEQUENCE [LARGE SCALE GENOMIC DNA]</scope>
</reference>
<name>A0A4Y2UPQ2_ARAVE</name>
<organism evidence="1 2">
    <name type="scientific">Araneus ventricosus</name>
    <name type="common">Orbweaver spider</name>
    <name type="synonym">Epeira ventricosa</name>
    <dbReference type="NCBI Taxonomy" id="182803"/>
    <lineage>
        <taxon>Eukaryota</taxon>
        <taxon>Metazoa</taxon>
        <taxon>Ecdysozoa</taxon>
        <taxon>Arthropoda</taxon>
        <taxon>Chelicerata</taxon>
        <taxon>Arachnida</taxon>
        <taxon>Araneae</taxon>
        <taxon>Araneomorphae</taxon>
        <taxon>Entelegynae</taxon>
        <taxon>Araneoidea</taxon>
        <taxon>Araneidae</taxon>
        <taxon>Araneus</taxon>
    </lineage>
</organism>
<dbReference type="Proteomes" id="UP000499080">
    <property type="component" value="Unassembled WGS sequence"/>
</dbReference>
<accession>A0A4Y2UPQ2</accession>
<proteinExistence type="predicted"/>
<gene>
    <name evidence="1" type="ORF">AVEN_119764_1</name>
</gene>
<evidence type="ECO:0000313" key="1">
    <source>
        <dbReference type="EMBL" id="GBO13666.1"/>
    </source>
</evidence>
<protein>
    <submittedName>
        <fullName evidence="1">Uncharacterized protein</fullName>
    </submittedName>
</protein>
<evidence type="ECO:0000313" key="2">
    <source>
        <dbReference type="Proteomes" id="UP000499080"/>
    </source>
</evidence>
<sequence>MCGPNPALRILSISLASLIFKQRLLEFARAREAKRRKTTSRLSMFLCLALFSLSNSESLFRNMEPLSTNPDAHCVNKRDSGTGFAVSGSCTTTRSSGGYDVHNPGSGDCHLSYGDRCSSTSSGGGVYVEK</sequence>
<keyword evidence="2" id="KW-1185">Reference proteome</keyword>
<dbReference type="EMBL" id="BGPR01037938">
    <property type="protein sequence ID" value="GBO13666.1"/>
    <property type="molecule type" value="Genomic_DNA"/>
</dbReference>
<feature type="non-terminal residue" evidence="1">
    <location>
        <position position="130"/>
    </location>
</feature>
<comment type="caution">
    <text evidence="1">The sequence shown here is derived from an EMBL/GenBank/DDBJ whole genome shotgun (WGS) entry which is preliminary data.</text>
</comment>